<gene>
    <name evidence="1" type="ORF">PPIS_a3431</name>
</gene>
<name>A0ABM6NGX0_PSEO7</name>
<dbReference type="Proteomes" id="UP000016521">
    <property type="component" value="Chromosome I"/>
</dbReference>
<proteinExistence type="predicted"/>
<keyword evidence="2" id="KW-1185">Reference proteome</keyword>
<protein>
    <submittedName>
        <fullName evidence="1">Uncharacterized protein</fullName>
    </submittedName>
</protein>
<accession>A0ABM6NGX0</accession>
<organism evidence="1 2">
    <name type="scientific">Pseudoalteromonas piscicida</name>
    <dbReference type="NCBI Taxonomy" id="43662"/>
    <lineage>
        <taxon>Bacteria</taxon>
        <taxon>Pseudomonadati</taxon>
        <taxon>Pseudomonadota</taxon>
        <taxon>Gammaproteobacteria</taxon>
        <taxon>Alteromonadales</taxon>
        <taxon>Pseudoalteromonadaceae</taxon>
        <taxon>Pseudoalteromonas</taxon>
    </lineage>
</organism>
<sequence>MGSNCLLENIEKMDFITHLHLIADMGGMEITDMACLVSSVIK</sequence>
<evidence type="ECO:0000313" key="2">
    <source>
        <dbReference type="Proteomes" id="UP000016521"/>
    </source>
</evidence>
<evidence type="ECO:0000313" key="1">
    <source>
        <dbReference type="EMBL" id="ATD08225.1"/>
    </source>
</evidence>
<dbReference type="EMBL" id="CP011924">
    <property type="protein sequence ID" value="ATD08225.1"/>
    <property type="molecule type" value="Genomic_DNA"/>
</dbReference>
<reference evidence="1 2" key="1">
    <citation type="submission" date="2015-06" db="EMBL/GenBank/DDBJ databases">
        <authorList>
            <person name="Xie B.-B."/>
            <person name="Rong J.-C."/>
            <person name="Qin Q.-L."/>
            <person name="Zhang Y.-Z."/>
        </authorList>
    </citation>
    <scope>NUCLEOTIDE SEQUENCE [LARGE SCALE GENOMIC DNA]</scope>
    <source>
        <strain evidence="1 2">JCM 20779</strain>
    </source>
</reference>